<dbReference type="GO" id="GO:0000166">
    <property type="term" value="F:nucleotide binding"/>
    <property type="evidence" value="ECO:0007669"/>
    <property type="project" value="InterPro"/>
</dbReference>
<accession>A0A377V290</accession>
<dbReference type="Gene3D" id="3.40.50.720">
    <property type="entry name" value="NAD(P)-binding Rossmann-like Domain"/>
    <property type="match status" value="1"/>
</dbReference>
<dbReference type="EMBL" id="UGKT01000001">
    <property type="protein sequence ID" value="STT03153.1"/>
    <property type="molecule type" value="Genomic_DNA"/>
</dbReference>
<dbReference type="Proteomes" id="UP000255518">
    <property type="component" value="Unassembled WGS sequence"/>
</dbReference>
<evidence type="ECO:0000259" key="3">
    <source>
        <dbReference type="Pfam" id="PF01408"/>
    </source>
</evidence>
<name>A0A377V290_KLEPN</name>
<evidence type="ECO:0000313" key="5">
    <source>
        <dbReference type="Proteomes" id="UP000255518"/>
    </source>
</evidence>
<organism evidence="4 5">
    <name type="scientific">Klebsiella pneumoniae</name>
    <dbReference type="NCBI Taxonomy" id="573"/>
    <lineage>
        <taxon>Bacteria</taxon>
        <taxon>Pseudomonadati</taxon>
        <taxon>Pseudomonadota</taxon>
        <taxon>Gammaproteobacteria</taxon>
        <taxon>Enterobacterales</taxon>
        <taxon>Enterobacteriaceae</taxon>
        <taxon>Klebsiella/Raoultella group</taxon>
        <taxon>Klebsiella</taxon>
        <taxon>Klebsiella pneumoniae complex</taxon>
    </lineage>
</organism>
<dbReference type="InterPro" id="IPR000683">
    <property type="entry name" value="Gfo/Idh/MocA-like_OxRdtase_N"/>
</dbReference>
<comment type="similarity">
    <text evidence="1">Belongs to the Gfo/Idh/MocA family.</text>
</comment>
<dbReference type="PANTHER" id="PTHR43708:SF5">
    <property type="entry name" value="CONSERVED EXPRESSED OXIDOREDUCTASE (EUROFUNG)-RELATED"/>
    <property type="match status" value="1"/>
</dbReference>
<dbReference type="AlphaFoldDB" id="A0A377V290"/>
<protein>
    <submittedName>
        <fullName evidence="4">Putative oxidoreductase</fullName>
        <ecNumber evidence="4">1.-.-.-</ecNumber>
    </submittedName>
</protein>
<evidence type="ECO:0000256" key="2">
    <source>
        <dbReference type="ARBA" id="ARBA00023002"/>
    </source>
</evidence>
<dbReference type="EC" id="1.-.-.-" evidence="4"/>
<feature type="domain" description="Gfo/Idh/MocA-like oxidoreductase N-terminal" evidence="3">
    <location>
        <begin position="3"/>
        <end position="87"/>
    </location>
</feature>
<evidence type="ECO:0000313" key="4">
    <source>
        <dbReference type="EMBL" id="STT03153.1"/>
    </source>
</evidence>
<dbReference type="GO" id="GO:0016491">
    <property type="term" value="F:oxidoreductase activity"/>
    <property type="evidence" value="ECO:0007669"/>
    <property type="project" value="UniProtKB-KW"/>
</dbReference>
<dbReference type="InterPro" id="IPR051317">
    <property type="entry name" value="Gfo/Idh/MocA_oxidoreduct"/>
</dbReference>
<evidence type="ECO:0000256" key="1">
    <source>
        <dbReference type="ARBA" id="ARBA00010928"/>
    </source>
</evidence>
<dbReference type="InterPro" id="IPR036291">
    <property type="entry name" value="NAD(P)-bd_dom_sf"/>
</dbReference>
<dbReference type="PANTHER" id="PTHR43708">
    <property type="entry name" value="CONSERVED EXPRESSED OXIDOREDUCTASE (EUROFUNG)"/>
    <property type="match status" value="1"/>
</dbReference>
<reference evidence="4 5" key="1">
    <citation type="submission" date="2018-06" db="EMBL/GenBank/DDBJ databases">
        <authorList>
            <consortium name="Pathogen Informatics"/>
            <person name="Doyle S."/>
        </authorList>
    </citation>
    <scope>NUCLEOTIDE SEQUENCE [LARGE SCALE GENOMIC DNA]</scope>
    <source>
        <strain evidence="4 5">NCTC13443</strain>
    </source>
</reference>
<dbReference type="Pfam" id="PF01408">
    <property type="entry name" value="GFO_IDH_MocA"/>
    <property type="match status" value="1"/>
</dbReference>
<proteinExistence type="inferred from homology"/>
<sequence>MPGLNLAFVASRDEEKVKRDLPDVTVIASPEAAVQHPDVDLVVIASPNATHAPLARLALNAGKHVVVDKPFTLDMQEARELIALAEGETASAFRLP</sequence>
<dbReference type="SUPFAM" id="SSF51735">
    <property type="entry name" value="NAD(P)-binding Rossmann-fold domains"/>
    <property type="match status" value="1"/>
</dbReference>
<keyword evidence="2 4" id="KW-0560">Oxidoreductase</keyword>
<gene>
    <name evidence="4" type="primary">ydgJ_2</name>
    <name evidence="4" type="ORF">NCTC13443_03515</name>
</gene>